<reference evidence="3" key="1">
    <citation type="submission" date="2018-06" db="EMBL/GenBank/DDBJ databases">
        <authorList>
            <person name="Zhirakovskaya E."/>
        </authorList>
    </citation>
    <scope>NUCLEOTIDE SEQUENCE</scope>
</reference>
<dbReference type="Gene3D" id="3.20.20.370">
    <property type="entry name" value="Glycoside hydrolase/deacetylase"/>
    <property type="match status" value="1"/>
</dbReference>
<gene>
    <name evidence="3" type="ORF">MNBD_ALPHA03-1471</name>
</gene>
<dbReference type="SUPFAM" id="SSF88713">
    <property type="entry name" value="Glycoside hydrolase/deacetylase"/>
    <property type="match status" value="1"/>
</dbReference>
<organism evidence="3">
    <name type="scientific">hydrothermal vent metagenome</name>
    <dbReference type="NCBI Taxonomy" id="652676"/>
    <lineage>
        <taxon>unclassified sequences</taxon>
        <taxon>metagenomes</taxon>
        <taxon>ecological metagenomes</taxon>
    </lineage>
</organism>
<dbReference type="AlphaFoldDB" id="A0A3B1B0B5"/>
<dbReference type="InterPro" id="IPR006837">
    <property type="entry name" value="Divergent_DAC"/>
</dbReference>
<evidence type="ECO:0000313" key="3">
    <source>
        <dbReference type="EMBL" id="VAX07531.1"/>
    </source>
</evidence>
<keyword evidence="2" id="KW-0812">Transmembrane</keyword>
<feature type="transmembrane region" description="Helical" evidence="2">
    <location>
        <begin position="20"/>
        <end position="39"/>
    </location>
</feature>
<dbReference type="InterPro" id="IPR011330">
    <property type="entry name" value="Glyco_hydro/deAcase_b/a-brl"/>
</dbReference>
<evidence type="ECO:0008006" key="4">
    <source>
        <dbReference type="Google" id="ProtNLM"/>
    </source>
</evidence>
<protein>
    <recommendedName>
        <fullName evidence="4">Divergent polysaccharide deacetylase family protein</fullName>
    </recommendedName>
</protein>
<evidence type="ECO:0000256" key="1">
    <source>
        <dbReference type="SAM" id="MobiDB-lite"/>
    </source>
</evidence>
<feature type="region of interest" description="Disordered" evidence="1">
    <location>
        <begin position="63"/>
        <end position="82"/>
    </location>
</feature>
<dbReference type="PANTHER" id="PTHR30105:SF2">
    <property type="entry name" value="DIVERGENT POLYSACCHARIDE DEACETYLASE SUPERFAMILY"/>
    <property type="match status" value="1"/>
</dbReference>
<evidence type="ECO:0000256" key="2">
    <source>
        <dbReference type="SAM" id="Phobius"/>
    </source>
</evidence>
<dbReference type="GO" id="GO:0005975">
    <property type="term" value="P:carbohydrate metabolic process"/>
    <property type="evidence" value="ECO:0007669"/>
    <property type="project" value="InterPro"/>
</dbReference>
<name>A0A3B1B0B5_9ZZZZ</name>
<keyword evidence="2" id="KW-0472">Membrane</keyword>
<accession>A0A3B1B0B5</accession>
<sequence>MVDAPELTSITRSRTVRPLVAAWAFVIVMLVVGFTWLSLSEDVAPVDNNSDQASPAAHDADIAISSNTPSHDEPHAPTEPEEIEDIPHKGISLAKAPIDGLFLAGANGLLPVLGPDSMVAWKEYARPAKDLDDRPKVAIIVTGIGLNSKTTELAIKHLPGQIDLGFSPYGRRLQHWMNIARKYGHEGFLMIPTEPLNYPENDPGPHTLMTGTSPRDNLKKLDWLLSQVTGYVGVINEMGSRFTASEEDVMPILDDLNARGLMLLDSKSTRFSTAAKLARRIAMPRAFNNLYIDNIVSTAEITKKLTALENTARTYGTAVGVARAFPLSIQEIKKWAQELDQRGIQLVPITAIANRQPIR</sequence>
<dbReference type="PANTHER" id="PTHR30105">
    <property type="entry name" value="UNCHARACTERIZED YIBQ-RELATED"/>
    <property type="match status" value="1"/>
</dbReference>
<dbReference type="CDD" id="cd10936">
    <property type="entry name" value="CE4_DAC2"/>
    <property type="match status" value="1"/>
</dbReference>
<keyword evidence="2" id="KW-1133">Transmembrane helix</keyword>
<dbReference type="EMBL" id="UOFW01000210">
    <property type="protein sequence ID" value="VAX07531.1"/>
    <property type="molecule type" value="Genomic_DNA"/>
</dbReference>
<proteinExistence type="predicted"/>
<dbReference type="Pfam" id="PF04748">
    <property type="entry name" value="Polysacc_deac_2"/>
    <property type="match status" value="1"/>
</dbReference>